<dbReference type="OrthoDB" id="581739at2759"/>
<name>A0A6D2KN95_9BRAS</name>
<keyword evidence="5" id="KW-1185">Reference proteome</keyword>
<protein>
    <recommendedName>
        <fullName evidence="3">Jacalin-type lectin domain-containing protein</fullName>
    </recommendedName>
</protein>
<dbReference type="Gene3D" id="2.100.10.30">
    <property type="entry name" value="Jacalin-like lectin domain"/>
    <property type="match status" value="1"/>
</dbReference>
<accession>A0A6D2KN95</accession>
<sequence>MIRAGQVGKRATCDLPELAKLCLNCDAPDDTEWDEKGRTMINYIFVNFDRIIRSIQFGYLEDGALVMSEMFGPPKEEGPYSSNQFVSVILGQDDYVTGLSGELGVSEGIRNLTFHTNRGNHGPIGVWEESYTRGSKINIVTGISDRREFGGFFGSHNTNCLSSIGIYASPIASSNTDGVQRENI</sequence>
<keyword evidence="2" id="KW-0430">Lectin</keyword>
<dbReference type="SMART" id="SM00915">
    <property type="entry name" value="Jacalin"/>
    <property type="match status" value="1"/>
</dbReference>
<dbReference type="SUPFAM" id="SSF51101">
    <property type="entry name" value="Mannose-binding lectins"/>
    <property type="match status" value="1"/>
</dbReference>
<comment type="similarity">
    <text evidence="1">Belongs to the jacalin lectin family.</text>
</comment>
<dbReference type="PANTHER" id="PTHR47293">
    <property type="entry name" value="JACALIN-RELATED LECTIN 3"/>
    <property type="match status" value="1"/>
</dbReference>
<evidence type="ECO:0000259" key="3">
    <source>
        <dbReference type="PROSITE" id="PS51752"/>
    </source>
</evidence>
<feature type="domain" description="Jacalin-type lectin" evidence="3">
    <location>
        <begin position="18"/>
        <end position="170"/>
    </location>
</feature>
<evidence type="ECO:0000313" key="5">
    <source>
        <dbReference type="Proteomes" id="UP000467841"/>
    </source>
</evidence>
<dbReference type="InterPro" id="IPR001229">
    <property type="entry name" value="Jacalin-like_lectin_dom"/>
</dbReference>
<organism evidence="4 5">
    <name type="scientific">Microthlaspi erraticum</name>
    <dbReference type="NCBI Taxonomy" id="1685480"/>
    <lineage>
        <taxon>Eukaryota</taxon>
        <taxon>Viridiplantae</taxon>
        <taxon>Streptophyta</taxon>
        <taxon>Embryophyta</taxon>
        <taxon>Tracheophyta</taxon>
        <taxon>Spermatophyta</taxon>
        <taxon>Magnoliopsida</taxon>
        <taxon>eudicotyledons</taxon>
        <taxon>Gunneridae</taxon>
        <taxon>Pentapetalae</taxon>
        <taxon>rosids</taxon>
        <taxon>malvids</taxon>
        <taxon>Brassicales</taxon>
        <taxon>Brassicaceae</taxon>
        <taxon>Coluteocarpeae</taxon>
        <taxon>Microthlaspi</taxon>
    </lineage>
</organism>
<dbReference type="InterPro" id="IPR036404">
    <property type="entry name" value="Jacalin-like_lectin_dom_sf"/>
</dbReference>
<dbReference type="EMBL" id="CACVBM020001451">
    <property type="protein sequence ID" value="CAA7050512.1"/>
    <property type="molecule type" value="Genomic_DNA"/>
</dbReference>
<evidence type="ECO:0000313" key="4">
    <source>
        <dbReference type="EMBL" id="CAA7050512.1"/>
    </source>
</evidence>
<dbReference type="AlphaFoldDB" id="A0A6D2KN95"/>
<gene>
    <name evidence="4" type="ORF">MERR_LOCUS37747</name>
</gene>
<evidence type="ECO:0000256" key="1">
    <source>
        <dbReference type="ARBA" id="ARBA00006568"/>
    </source>
</evidence>
<dbReference type="PROSITE" id="PS51752">
    <property type="entry name" value="JACALIN_LECTIN"/>
    <property type="match status" value="1"/>
</dbReference>
<reference evidence="4" key="1">
    <citation type="submission" date="2020-01" db="EMBL/GenBank/DDBJ databases">
        <authorList>
            <person name="Mishra B."/>
        </authorList>
    </citation>
    <scope>NUCLEOTIDE SEQUENCE [LARGE SCALE GENOMIC DNA]</scope>
</reference>
<dbReference type="Proteomes" id="UP000467841">
    <property type="component" value="Unassembled WGS sequence"/>
</dbReference>
<proteinExistence type="inferred from homology"/>
<dbReference type="Pfam" id="PF01419">
    <property type="entry name" value="Jacalin"/>
    <property type="match status" value="1"/>
</dbReference>
<dbReference type="PANTHER" id="PTHR47293:SF70">
    <property type="entry name" value="JACALIN-RELATED LECTIN 24-RELATED"/>
    <property type="match status" value="1"/>
</dbReference>
<evidence type="ECO:0000256" key="2">
    <source>
        <dbReference type="ARBA" id="ARBA00022734"/>
    </source>
</evidence>
<comment type="caution">
    <text evidence="4">The sequence shown here is derived from an EMBL/GenBank/DDBJ whole genome shotgun (WGS) entry which is preliminary data.</text>
</comment>
<dbReference type="GO" id="GO:0030246">
    <property type="term" value="F:carbohydrate binding"/>
    <property type="evidence" value="ECO:0007669"/>
    <property type="project" value="UniProtKB-KW"/>
</dbReference>